<evidence type="ECO:0000313" key="1">
    <source>
        <dbReference type="EMBL" id="KAI4812830.1"/>
    </source>
</evidence>
<accession>A0ACB9WH45</accession>
<gene>
    <name evidence="1" type="ORF">KUCAC02_024197</name>
</gene>
<proteinExistence type="predicted"/>
<dbReference type="EMBL" id="CM043806">
    <property type="protein sequence ID" value="KAI4812830.1"/>
    <property type="molecule type" value="Genomic_DNA"/>
</dbReference>
<dbReference type="Proteomes" id="UP001057452">
    <property type="component" value="Chromosome 22"/>
</dbReference>
<reference evidence="1" key="1">
    <citation type="submission" date="2022-05" db="EMBL/GenBank/DDBJ databases">
        <title>Chromosome-level genome of Chaenocephalus aceratus.</title>
        <authorList>
            <person name="Park H."/>
        </authorList>
    </citation>
    <scope>NUCLEOTIDE SEQUENCE</scope>
    <source>
        <strain evidence="1">KU_202001</strain>
    </source>
</reference>
<protein>
    <submittedName>
        <fullName evidence="1">Uncharacterized protein</fullName>
    </submittedName>
</protein>
<comment type="caution">
    <text evidence="1">The sequence shown here is derived from an EMBL/GenBank/DDBJ whole genome shotgun (WGS) entry which is preliminary data.</text>
</comment>
<keyword evidence="2" id="KW-1185">Reference proteome</keyword>
<sequence length="95" mass="10005">MLRFGENVNIVKNVLGDVFLNGTGVAPDGTFDSADGLLLVTPVSSSVTPIPPRTPCRGTGAEGERGCCCGHTEVTEEVGSSRRTVEKQTHDEEDS</sequence>
<organism evidence="1 2">
    <name type="scientific">Chaenocephalus aceratus</name>
    <name type="common">Blackfin icefish</name>
    <name type="synonym">Chaenichthys aceratus</name>
    <dbReference type="NCBI Taxonomy" id="36190"/>
    <lineage>
        <taxon>Eukaryota</taxon>
        <taxon>Metazoa</taxon>
        <taxon>Chordata</taxon>
        <taxon>Craniata</taxon>
        <taxon>Vertebrata</taxon>
        <taxon>Euteleostomi</taxon>
        <taxon>Actinopterygii</taxon>
        <taxon>Neopterygii</taxon>
        <taxon>Teleostei</taxon>
        <taxon>Neoteleostei</taxon>
        <taxon>Acanthomorphata</taxon>
        <taxon>Eupercaria</taxon>
        <taxon>Perciformes</taxon>
        <taxon>Notothenioidei</taxon>
        <taxon>Channichthyidae</taxon>
        <taxon>Chaenocephalus</taxon>
    </lineage>
</organism>
<name>A0ACB9WH45_CHAAC</name>
<evidence type="ECO:0000313" key="2">
    <source>
        <dbReference type="Proteomes" id="UP001057452"/>
    </source>
</evidence>